<dbReference type="AlphaFoldDB" id="A0A5M6IZL3"/>
<sequence>MDGQDAETGRLIRQVRKRAGKTLAVVARDCDCTVSFLSKLETGHTQASLNMLHRIAHALGVNIRTLVPTQAGGASRIVRAGTRRFLAAPHIRGGDGIRLEMLSGQGGEDVFQVNLHHVAPGGRSDGQIVHDGDEFIFVLAGEIDLELGPETHRLGAGDAAFFPSREPHGYSNPGSGEAVVLWLNSPPTY</sequence>
<dbReference type="Proteomes" id="UP000325255">
    <property type="component" value="Unassembled WGS sequence"/>
</dbReference>
<name>A0A5M6IZL3_9PROT</name>
<evidence type="ECO:0000313" key="3">
    <source>
        <dbReference type="EMBL" id="KAA5613409.1"/>
    </source>
</evidence>
<dbReference type="Pfam" id="PF07883">
    <property type="entry name" value="Cupin_2"/>
    <property type="match status" value="1"/>
</dbReference>
<dbReference type="PANTHER" id="PTHR46797">
    <property type="entry name" value="HTH-TYPE TRANSCRIPTIONAL REGULATOR"/>
    <property type="match status" value="1"/>
</dbReference>
<dbReference type="GO" id="GO:0005829">
    <property type="term" value="C:cytosol"/>
    <property type="evidence" value="ECO:0007669"/>
    <property type="project" value="TreeGrafter"/>
</dbReference>
<dbReference type="EMBL" id="VWPK01000006">
    <property type="protein sequence ID" value="KAA5613409.1"/>
    <property type="molecule type" value="Genomic_DNA"/>
</dbReference>
<dbReference type="InterPro" id="IPR050807">
    <property type="entry name" value="TransReg_Diox_bact_type"/>
</dbReference>
<dbReference type="SUPFAM" id="SSF47413">
    <property type="entry name" value="lambda repressor-like DNA-binding domains"/>
    <property type="match status" value="1"/>
</dbReference>
<dbReference type="GO" id="GO:0003700">
    <property type="term" value="F:DNA-binding transcription factor activity"/>
    <property type="evidence" value="ECO:0007669"/>
    <property type="project" value="TreeGrafter"/>
</dbReference>
<reference evidence="3 4" key="1">
    <citation type="submission" date="2019-09" db="EMBL/GenBank/DDBJ databases">
        <title>Genome sequence of Rhodovastum atsumiense, a diverse member of the Acetobacteraceae family of non-sulfur purple photosynthetic bacteria.</title>
        <authorList>
            <person name="Meyer T."/>
            <person name="Kyndt J."/>
        </authorList>
    </citation>
    <scope>NUCLEOTIDE SEQUENCE [LARGE SCALE GENOMIC DNA]</scope>
    <source>
        <strain evidence="3 4">DSM 21279</strain>
    </source>
</reference>
<evidence type="ECO:0000313" key="4">
    <source>
        <dbReference type="Proteomes" id="UP000325255"/>
    </source>
</evidence>
<organism evidence="3 4">
    <name type="scientific">Rhodovastum atsumiense</name>
    <dbReference type="NCBI Taxonomy" id="504468"/>
    <lineage>
        <taxon>Bacteria</taxon>
        <taxon>Pseudomonadati</taxon>
        <taxon>Pseudomonadota</taxon>
        <taxon>Alphaproteobacteria</taxon>
        <taxon>Acetobacterales</taxon>
        <taxon>Acetobacteraceae</taxon>
        <taxon>Rhodovastum</taxon>
    </lineage>
</organism>
<dbReference type="RefSeq" id="WP_150039520.1">
    <property type="nucleotide sequence ID" value="NZ_OW485601.1"/>
</dbReference>
<dbReference type="Pfam" id="PF13560">
    <property type="entry name" value="HTH_31"/>
    <property type="match status" value="1"/>
</dbReference>
<accession>A0A5M6IZL3</accession>
<dbReference type="InterPro" id="IPR013096">
    <property type="entry name" value="Cupin_2"/>
</dbReference>
<dbReference type="SMART" id="SM00530">
    <property type="entry name" value="HTH_XRE"/>
    <property type="match status" value="1"/>
</dbReference>
<keyword evidence="4" id="KW-1185">Reference proteome</keyword>
<proteinExistence type="predicted"/>
<dbReference type="InterPro" id="IPR011051">
    <property type="entry name" value="RmlC_Cupin_sf"/>
</dbReference>
<dbReference type="SUPFAM" id="SSF51182">
    <property type="entry name" value="RmlC-like cupins"/>
    <property type="match status" value="1"/>
</dbReference>
<dbReference type="CDD" id="cd00093">
    <property type="entry name" value="HTH_XRE"/>
    <property type="match status" value="1"/>
</dbReference>
<evidence type="ECO:0000259" key="2">
    <source>
        <dbReference type="PROSITE" id="PS50943"/>
    </source>
</evidence>
<protein>
    <submittedName>
        <fullName evidence="3">Helix-turn-helix domain-containing protein</fullName>
    </submittedName>
</protein>
<comment type="caution">
    <text evidence="3">The sequence shown here is derived from an EMBL/GenBank/DDBJ whole genome shotgun (WGS) entry which is preliminary data.</text>
</comment>
<dbReference type="Gene3D" id="1.10.260.40">
    <property type="entry name" value="lambda repressor-like DNA-binding domains"/>
    <property type="match status" value="1"/>
</dbReference>
<dbReference type="InterPro" id="IPR010982">
    <property type="entry name" value="Lambda_DNA-bd_dom_sf"/>
</dbReference>
<dbReference type="InterPro" id="IPR001387">
    <property type="entry name" value="Cro/C1-type_HTH"/>
</dbReference>
<keyword evidence="1" id="KW-0238">DNA-binding</keyword>
<dbReference type="PROSITE" id="PS50943">
    <property type="entry name" value="HTH_CROC1"/>
    <property type="match status" value="1"/>
</dbReference>
<dbReference type="InterPro" id="IPR014710">
    <property type="entry name" value="RmlC-like_jellyroll"/>
</dbReference>
<dbReference type="OrthoDB" id="9814751at2"/>
<gene>
    <name evidence="3" type="ORF">F1189_04955</name>
</gene>
<dbReference type="GO" id="GO:0003677">
    <property type="term" value="F:DNA binding"/>
    <property type="evidence" value="ECO:0007669"/>
    <property type="project" value="UniProtKB-KW"/>
</dbReference>
<dbReference type="PANTHER" id="PTHR46797:SF1">
    <property type="entry name" value="METHYLPHOSPHONATE SYNTHASE"/>
    <property type="match status" value="1"/>
</dbReference>
<evidence type="ECO:0000256" key="1">
    <source>
        <dbReference type="ARBA" id="ARBA00023125"/>
    </source>
</evidence>
<dbReference type="Gene3D" id="2.60.120.10">
    <property type="entry name" value="Jelly Rolls"/>
    <property type="match status" value="1"/>
</dbReference>
<feature type="domain" description="HTH cro/C1-type" evidence="2">
    <location>
        <begin position="12"/>
        <end position="66"/>
    </location>
</feature>
<dbReference type="CDD" id="cd02209">
    <property type="entry name" value="cupin_XRE_C"/>
    <property type="match status" value="1"/>
</dbReference>